<dbReference type="SUPFAM" id="SSF48264">
    <property type="entry name" value="Cytochrome P450"/>
    <property type="match status" value="1"/>
</dbReference>
<comment type="caution">
    <text evidence="5">The sequence shown here is derived from an EMBL/GenBank/DDBJ whole genome shotgun (WGS) entry which is preliminary data.</text>
</comment>
<evidence type="ECO:0000313" key="5">
    <source>
        <dbReference type="EMBL" id="CAH0058466.1"/>
    </source>
</evidence>
<evidence type="ECO:0000256" key="3">
    <source>
        <dbReference type="ARBA" id="ARBA00023004"/>
    </source>
</evidence>
<dbReference type="InterPro" id="IPR001128">
    <property type="entry name" value="Cyt_P450"/>
</dbReference>
<proteinExistence type="predicted"/>
<reference evidence="6" key="1">
    <citation type="submission" date="2019-06" db="EMBL/GenBank/DDBJ databases">
        <authorList>
            <person name="Broberg M."/>
        </authorList>
    </citation>
    <scope>NUCLEOTIDE SEQUENCE [LARGE SCALE GENOMIC DNA]</scope>
</reference>
<protein>
    <recommendedName>
        <fullName evidence="7">Cytochrome P450</fullName>
    </recommendedName>
</protein>
<evidence type="ECO:0008006" key="7">
    <source>
        <dbReference type="Google" id="ProtNLM"/>
    </source>
</evidence>
<dbReference type="Gene3D" id="1.10.630.10">
    <property type="entry name" value="Cytochrome P450"/>
    <property type="match status" value="1"/>
</dbReference>
<dbReference type="GO" id="GO:0016705">
    <property type="term" value="F:oxidoreductase activity, acting on paired donors, with incorporation or reduction of molecular oxygen"/>
    <property type="evidence" value="ECO:0007669"/>
    <property type="project" value="InterPro"/>
</dbReference>
<evidence type="ECO:0000256" key="2">
    <source>
        <dbReference type="ARBA" id="ARBA00022723"/>
    </source>
</evidence>
<dbReference type="PANTHER" id="PTHR24305">
    <property type="entry name" value="CYTOCHROME P450"/>
    <property type="match status" value="1"/>
</dbReference>
<keyword evidence="2" id="KW-0479">Metal-binding</keyword>
<dbReference type="GO" id="GO:0005506">
    <property type="term" value="F:iron ion binding"/>
    <property type="evidence" value="ECO:0007669"/>
    <property type="project" value="InterPro"/>
</dbReference>
<dbReference type="OrthoDB" id="2789670at2759"/>
<gene>
    <name evidence="5" type="ORF">CSOL1703_00008949</name>
</gene>
<sequence>MIFPLLSTAVLLLLLEPFLAYLWDSKKLRRFPNATPFSAYEKHSTIRIGPNTLSFCSPSAIRSIYGHSTPCTKGGSYEATLGPHPGLIDVVDKELHASKRRILSNAFATRNLEGWCFKVADKVRQFVIQFDRISHGGVDGTTVPGSVDFRKWANLFSVEAIADIAISRRLGCLERGDDLVTFTTVHGAKKQTRFVHTLHSARRATSFIVWSTRYQLLKAGLETIPGFFKSQTVEGEVFPEIIASLLHERVERYKAGEDLDDLARCLLEDKGGRSRDVTEAQIEGDRMPGPRERPLHSHTSCVFLPRTPFVLEALRDEVAANVVFDKGGVATYESVKNLRYLRACLDESLRLLPPVSTGLHRLTPPNGLTIDGHWIPEKTIAVVPIYTAHRNSDLFPEAAAFRPERRLENSAKDAQASFIPFSAGTPLLHQA</sequence>
<reference evidence="5 6" key="2">
    <citation type="submission" date="2021-10" db="EMBL/GenBank/DDBJ databases">
        <authorList>
            <person name="Piombo E."/>
        </authorList>
    </citation>
    <scope>NUCLEOTIDE SEQUENCE [LARGE SCALE GENOMIC DNA]</scope>
</reference>
<keyword evidence="6" id="KW-1185">Reference proteome</keyword>
<keyword evidence="4" id="KW-0732">Signal</keyword>
<keyword evidence="3" id="KW-0408">Iron</keyword>
<name>A0A9N9ZN42_9HYPO</name>
<feature type="signal peptide" evidence="4">
    <location>
        <begin position="1"/>
        <end position="20"/>
    </location>
</feature>
<evidence type="ECO:0000313" key="6">
    <source>
        <dbReference type="Proteomes" id="UP000775872"/>
    </source>
</evidence>
<dbReference type="AlphaFoldDB" id="A0A9N9ZN42"/>
<feature type="chain" id="PRO_5040367977" description="Cytochrome P450" evidence="4">
    <location>
        <begin position="21"/>
        <end position="431"/>
    </location>
</feature>
<keyword evidence="1" id="KW-0349">Heme</keyword>
<evidence type="ECO:0000256" key="1">
    <source>
        <dbReference type="ARBA" id="ARBA00022617"/>
    </source>
</evidence>
<dbReference type="InterPro" id="IPR036396">
    <property type="entry name" value="Cyt_P450_sf"/>
</dbReference>
<dbReference type="PANTHER" id="PTHR24305:SF172">
    <property type="entry name" value="P450, PUTATIVE (EUROFUNG)-RELATED"/>
    <property type="match status" value="1"/>
</dbReference>
<dbReference type="Pfam" id="PF00067">
    <property type="entry name" value="p450"/>
    <property type="match status" value="1"/>
</dbReference>
<dbReference type="InterPro" id="IPR050121">
    <property type="entry name" value="Cytochrome_P450_monoxygenase"/>
</dbReference>
<dbReference type="GO" id="GO:0020037">
    <property type="term" value="F:heme binding"/>
    <property type="evidence" value="ECO:0007669"/>
    <property type="project" value="InterPro"/>
</dbReference>
<dbReference type="EMBL" id="CABFOC020000082">
    <property type="protein sequence ID" value="CAH0058466.1"/>
    <property type="molecule type" value="Genomic_DNA"/>
</dbReference>
<evidence type="ECO:0000256" key="4">
    <source>
        <dbReference type="SAM" id="SignalP"/>
    </source>
</evidence>
<organism evidence="5 6">
    <name type="scientific">Clonostachys solani</name>
    <dbReference type="NCBI Taxonomy" id="160281"/>
    <lineage>
        <taxon>Eukaryota</taxon>
        <taxon>Fungi</taxon>
        <taxon>Dikarya</taxon>
        <taxon>Ascomycota</taxon>
        <taxon>Pezizomycotina</taxon>
        <taxon>Sordariomycetes</taxon>
        <taxon>Hypocreomycetidae</taxon>
        <taxon>Hypocreales</taxon>
        <taxon>Bionectriaceae</taxon>
        <taxon>Clonostachys</taxon>
    </lineage>
</organism>
<dbReference type="Proteomes" id="UP000775872">
    <property type="component" value="Unassembled WGS sequence"/>
</dbReference>
<accession>A0A9N9ZN42</accession>
<dbReference type="GO" id="GO:0004497">
    <property type="term" value="F:monooxygenase activity"/>
    <property type="evidence" value="ECO:0007669"/>
    <property type="project" value="InterPro"/>
</dbReference>